<organism evidence="2 3">
    <name type="scientific">Eiseniibacteriota bacterium</name>
    <dbReference type="NCBI Taxonomy" id="2212470"/>
    <lineage>
        <taxon>Bacteria</taxon>
        <taxon>Candidatus Eiseniibacteriota</taxon>
    </lineage>
</organism>
<dbReference type="EMBL" id="JAGQHS010000541">
    <property type="protein sequence ID" value="MCA9759840.1"/>
    <property type="molecule type" value="Genomic_DNA"/>
</dbReference>
<protein>
    <submittedName>
        <fullName evidence="2">PAS domain-containing protein</fullName>
    </submittedName>
</protein>
<dbReference type="InterPro" id="IPR035965">
    <property type="entry name" value="PAS-like_dom_sf"/>
</dbReference>
<accession>A0A956NML4</accession>
<reference evidence="2" key="2">
    <citation type="journal article" date="2021" name="Microbiome">
        <title>Successional dynamics and alternative stable states in a saline activated sludge microbial community over 9 years.</title>
        <authorList>
            <person name="Wang Y."/>
            <person name="Ye J."/>
            <person name="Ju F."/>
            <person name="Liu L."/>
            <person name="Boyd J.A."/>
            <person name="Deng Y."/>
            <person name="Parks D.H."/>
            <person name="Jiang X."/>
            <person name="Yin X."/>
            <person name="Woodcroft B.J."/>
            <person name="Tyson G.W."/>
            <person name="Hugenholtz P."/>
            <person name="Polz M.F."/>
            <person name="Zhang T."/>
        </authorList>
    </citation>
    <scope>NUCLEOTIDE SEQUENCE</scope>
    <source>
        <strain evidence="2">HKST-UBA02</strain>
    </source>
</reference>
<dbReference type="NCBIfam" id="TIGR00229">
    <property type="entry name" value="sensory_box"/>
    <property type="match status" value="1"/>
</dbReference>
<dbReference type="InterPro" id="IPR000014">
    <property type="entry name" value="PAS"/>
</dbReference>
<dbReference type="Gene3D" id="3.30.450.20">
    <property type="entry name" value="PAS domain"/>
    <property type="match status" value="1"/>
</dbReference>
<evidence type="ECO:0000313" key="3">
    <source>
        <dbReference type="Proteomes" id="UP000739538"/>
    </source>
</evidence>
<dbReference type="Proteomes" id="UP000739538">
    <property type="component" value="Unassembled WGS sequence"/>
</dbReference>
<feature type="non-terminal residue" evidence="2">
    <location>
        <position position="200"/>
    </location>
</feature>
<dbReference type="InterPro" id="IPR013655">
    <property type="entry name" value="PAS_fold_3"/>
</dbReference>
<evidence type="ECO:0000259" key="1">
    <source>
        <dbReference type="Pfam" id="PF08447"/>
    </source>
</evidence>
<feature type="domain" description="PAS fold-3" evidence="1">
    <location>
        <begin position="35"/>
        <end position="103"/>
    </location>
</feature>
<dbReference type="Pfam" id="PF08447">
    <property type="entry name" value="PAS_3"/>
    <property type="match status" value="1"/>
</dbReference>
<dbReference type="SUPFAM" id="SSF55785">
    <property type="entry name" value="PYP-like sensor domain (PAS domain)"/>
    <property type="match status" value="1"/>
</dbReference>
<gene>
    <name evidence="2" type="ORF">KDA27_28845</name>
</gene>
<reference evidence="2" key="1">
    <citation type="submission" date="2020-04" db="EMBL/GenBank/DDBJ databases">
        <authorList>
            <person name="Zhang T."/>
        </authorList>
    </citation>
    <scope>NUCLEOTIDE SEQUENCE</scope>
    <source>
        <strain evidence="2">HKST-UBA02</strain>
    </source>
</reference>
<dbReference type="CDD" id="cd00130">
    <property type="entry name" value="PAS"/>
    <property type="match status" value="1"/>
</dbReference>
<name>A0A956NML4_UNCEI</name>
<proteinExistence type="predicted"/>
<comment type="caution">
    <text evidence="2">The sequence shown here is derived from an EMBL/GenBank/DDBJ whole genome shotgun (WGS) entry which is preliminary data.</text>
</comment>
<sequence>MARPSITPTNYERPFDLGELFFSTTDPKGIILSGNRVFARVSAYEEDELLGQPHNMIRHPDMPRVVFKMFWEYLEAGRPIAAYVKNMAKDGGYYWVLATATPVGNRYLSVRMKPSADLLPTVEALYASLVKTERAIESRGGTPRDAMEASGAQLAKSLVQLGFQDYDAFMHHALPTEIASRREQLSARQAATRTPATTGP</sequence>
<dbReference type="AlphaFoldDB" id="A0A956NML4"/>
<evidence type="ECO:0000313" key="2">
    <source>
        <dbReference type="EMBL" id="MCA9759840.1"/>
    </source>
</evidence>